<organism evidence="1 2">
    <name type="scientific">Nocardioides nanhaiensis</name>
    <dbReference type="NCBI Taxonomy" id="1476871"/>
    <lineage>
        <taxon>Bacteria</taxon>
        <taxon>Bacillati</taxon>
        <taxon>Actinomycetota</taxon>
        <taxon>Actinomycetes</taxon>
        <taxon>Propionibacteriales</taxon>
        <taxon>Nocardioidaceae</taxon>
        <taxon>Nocardioides</taxon>
    </lineage>
</organism>
<reference evidence="2" key="1">
    <citation type="journal article" date="2019" name="Int. J. Syst. Evol. Microbiol.">
        <title>The Global Catalogue of Microorganisms (GCM) 10K type strain sequencing project: providing services to taxonomists for standard genome sequencing and annotation.</title>
        <authorList>
            <consortium name="The Broad Institute Genomics Platform"/>
            <consortium name="The Broad Institute Genome Sequencing Center for Infectious Disease"/>
            <person name="Wu L."/>
            <person name="Ma J."/>
        </authorList>
    </citation>
    <scope>NUCLEOTIDE SEQUENCE [LARGE SCALE GENOMIC DNA]</scope>
    <source>
        <strain evidence="2">JCM 18127</strain>
    </source>
</reference>
<keyword evidence="2" id="KW-1185">Reference proteome</keyword>
<accession>A0ABP8VU45</accession>
<name>A0ABP8VU45_9ACTN</name>
<dbReference type="RefSeq" id="WP_345262358.1">
    <property type="nucleotide sequence ID" value="NZ_BAABIM010000001.1"/>
</dbReference>
<evidence type="ECO:0000313" key="1">
    <source>
        <dbReference type="EMBL" id="GAA4670479.1"/>
    </source>
</evidence>
<evidence type="ECO:0000313" key="2">
    <source>
        <dbReference type="Proteomes" id="UP001500621"/>
    </source>
</evidence>
<gene>
    <name evidence="1" type="ORF">GCM10023226_03810</name>
</gene>
<protein>
    <submittedName>
        <fullName evidence="1">Uncharacterized protein</fullName>
    </submittedName>
</protein>
<dbReference type="Proteomes" id="UP001500621">
    <property type="component" value="Unassembled WGS sequence"/>
</dbReference>
<comment type="caution">
    <text evidence="1">The sequence shown here is derived from an EMBL/GenBank/DDBJ whole genome shotgun (WGS) entry which is preliminary data.</text>
</comment>
<proteinExistence type="predicted"/>
<dbReference type="EMBL" id="BAABIM010000001">
    <property type="protein sequence ID" value="GAA4670479.1"/>
    <property type="molecule type" value="Genomic_DNA"/>
</dbReference>
<sequence>MVLYVSNQSFDDERVRLRVTLDGQVVADQYFDVEGQHNWVRFPVRVPIGRPLELAVEADSGASLRRSLVALEDVARGVVVDYWGAGEEAFVGATVVREPVAFA</sequence>